<proteinExistence type="predicted"/>
<dbReference type="AlphaFoldDB" id="A0AAF0V5D6"/>
<dbReference type="EMBL" id="CP133623">
    <property type="protein sequence ID" value="WMV59213.1"/>
    <property type="molecule type" value="Genomic_DNA"/>
</dbReference>
<evidence type="ECO:0000313" key="2">
    <source>
        <dbReference type="Proteomes" id="UP001234989"/>
    </source>
</evidence>
<reference evidence="1" key="1">
    <citation type="submission" date="2023-08" db="EMBL/GenBank/DDBJ databases">
        <title>A de novo genome assembly of Solanum verrucosum Schlechtendal, a Mexican diploid species geographically isolated from the other diploid A-genome species in potato relatives.</title>
        <authorList>
            <person name="Hosaka K."/>
        </authorList>
    </citation>
    <scope>NUCLEOTIDE SEQUENCE</scope>
    <source>
        <tissue evidence="1">Young leaves</tissue>
    </source>
</reference>
<accession>A0AAF0V5D6</accession>
<feature type="non-terminal residue" evidence="1">
    <location>
        <position position="1"/>
    </location>
</feature>
<gene>
    <name evidence="1" type="ORF">MTR67_052598</name>
</gene>
<keyword evidence="2" id="KW-1185">Reference proteome</keyword>
<sequence length="82" mass="9365">VRGDIYTDHRCLPYIISQNDLNLRHWRWIDLLKGNVLSILFHLGKGNVVADVLSWKAVTIGSLDFLYAIERPLAPNIHSLAK</sequence>
<organism evidence="1 2">
    <name type="scientific">Solanum verrucosum</name>
    <dbReference type="NCBI Taxonomy" id="315347"/>
    <lineage>
        <taxon>Eukaryota</taxon>
        <taxon>Viridiplantae</taxon>
        <taxon>Streptophyta</taxon>
        <taxon>Embryophyta</taxon>
        <taxon>Tracheophyta</taxon>
        <taxon>Spermatophyta</taxon>
        <taxon>Magnoliopsida</taxon>
        <taxon>eudicotyledons</taxon>
        <taxon>Gunneridae</taxon>
        <taxon>Pentapetalae</taxon>
        <taxon>asterids</taxon>
        <taxon>lamiids</taxon>
        <taxon>Solanales</taxon>
        <taxon>Solanaceae</taxon>
        <taxon>Solanoideae</taxon>
        <taxon>Solaneae</taxon>
        <taxon>Solanum</taxon>
    </lineage>
</organism>
<evidence type="ECO:0008006" key="3">
    <source>
        <dbReference type="Google" id="ProtNLM"/>
    </source>
</evidence>
<dbReference type="Proteomes" id="UP001234989">
    <property type="component" value="Chromosome 12"/>
</dbReference>
<evidence type="ECO:0000313" key="1">
    <source>
        <dbReference type="EMBL" id="WMV59213.1"/>
    </source>
</evidence>
<name>A0AAF0V5D6_SOLVR</name>
<protein>
    <recommendedName>
        <fullName evidence="3">Reverse transcriptase</fullName>
    </recommendedName>
</protein>